<organism evidence="4 5">
    <name type="scientific">Posidoniimonas corsicana</name>
    <dbReference type="NCBI Taxonomy" id="1938618"/>
    <lineage>
        <taxon>Bacteria</taxon>
        <taxon>Pseudomonadati</taxon>
        <taxon>Planctomycetota</taxon>
        <taxon>Planctomycetia</taxon>
        <taxon>Pirellulales</taxon>
        <taxon>Lacipirellulaceae</taxon>
        <taxon>Posidoniimonas</taxon>
    </lineage>
</organism>
<dbReference type="EMBL" id="SIHJ01000004">
    <property type="protein sequence ID" value="TWT31199.1"/>
    <property type="molecule type" value="Genomic_DNA"/>
</dbReference>
<accession>A0A5C5UZC2</accession>
<evidence type="ECO:0000259" key="3">
    <source>
        <dbReference type="Pfam" id="PF22807"/>
    </source>
</evidence>
<feature type="domain" description="Pyrroloquinoline quinone-dependent pyranose dehydrogenase beta-propeller" evidence="3">
    <location>
        <begin position="304"/>
        <end position="416"/>
    </location>
</feature>
<dbReference type="InterPro" id="IPR054539">
    <property type="entry name" value="Beta-prop_PDH"/>
</dbReference>
<dbReference type="Gene3D" id="2.120.10.30">
    <property type="entry name" value="TolB, C-terminal domain"/>
    <property type="match status" value="1"/>
</dbReference>
<feature type="chain" id="PRO_5022666105" evidence="2">
    <location>
        <begin position="24"/>
        <end position="419"/>
    </location>
</feature>
<evidence type="ECO:0000256" key="1">
    <source>
        <dbReference type="SAM" id="MobiDB-lite"/>
    </source>
</evidence>
<gene>
    <name evidence="4" type="ORF">KOR34_45750</name>
</gene>
<feature type="signal peptide" evidence="2">
    <location>
        <begin position="1"/>
        <end position="23"/>
    </location>
</feature>
<protein>
    <submittedName>
        <fullName evidence="4">Membrane bound L-sorbosone dehydrogenase</fullName>
    </submittedName>
</protein>
<evidence type="ECO:0000313" key="4">
    <source>
        <dbReference type="EMBL" id="TWT31199.1"/>
    </source>
</evidence>
<feature type="region of interest" description="Disordered" evidence="1">
    <location>
        <begin position="48"/>
        <end position="67"/>
    </location>
</feature>
<dbReference type="InterPro" id="IPR011042">
    <property type="entry name" value="6-blade_b-propeller_TolB-like"/>
</dbReference>
<dbReference type="PANTHER" id="PTHR33546">
    <property type="entry name" value="LARGE, MULTIFUNCTIONAL SECRETED PROTEIN-RELATED"/>
    <property type="match status" value="1"/>
</dbReference>
<dbReference type="PANTHER" id="PTHR33546:SF1">
    <property type="entry name" value="LARGE, MULTIFUNCTIONAL SECRETED PROTEIN"/>
    <property type="match status" value="1"/>
</dbReference>
<dbReference type="OrthoDB" id="9770043at2"/>
<feature type="domain" description="Pyrroloquinoline quinone-dependent pyranose dehydrogenase beta-propeller" evidence="3">
    <location>
        <begin position="70"/>
        <end position="257"/>
    </location>
</feature>
<reference evidence="4 5" key="1">
    <citation type="submission" date="2019-02" db="EMBL/GenBank/DDBJ databases">
        <title>Deep-cultivation of Planctomycetes and their phenomic and genomic characterization uncovers novel biology.</title>
        <authorList>
            <person name="Wiegand S."/>
            <person name="Jogler M."/>
            <person name="Boedeker C."/>
            <person name="Pinto D."/>
            <person name="Vollmers J."/>
            <person name="Rivas-Marin E."/>
            <person name="Kohn T."/>
            <person name="Peeters S.H."/>
            <person name="Heuer A."/>
            <person name="Rast P."/>
            <person name="Oberbeckmann S."/>
            <person name="Bunk B."/>
            <person name="Jeske O."/>
            <person name="Meyerdierks A."/>
            <person name="Storesund J.E."/>
            <person name="Kallscheuer N."/>
            <person name="Luecker S."/>
            <person name="Lage O.M."/>
            <person name="Pohl T."/>
            <person name="Merkel B.J."/>
            <person name="Hornburger P."/>
            <person name="Mueller R.-W."/>
            <person name="Bruemmer F."/>
            <person name="Labrenz M."/>
            <person name="Spormann A.M."/>
            <person name="Op Den Camp H."/>
            <person name="Overmann J."/>
            <person name="Amann R."/>
            <person name="Jetten M.S.M."/>
            <person name="Mascher T."/>
            <person name="Medema M.H."/>
            <person name="Devos D.P."/>
            <person name="Kaster A.-K."/>
            <person name="Ovreas L."/>
            <person name="Rohde M."/>
            <person name="Galperin M.Y."/>
            <person name="Jogler C."/>
        </authorList>
    </citation>
    <scope>NUCLEOTIDE SEQUENCE [LARGE SCALE GENOMIC DNA]</scope>
    <source>
        <strain evidence="4 5">KOR34</strain>
    </source>
</reference>
<dbReference type="SUPFAM" id="SSF50952">
    <property type="entry name" value="Soluble quinoprotein glucose dehydrogenase"/>
    <property type="match status" value="1"/>
</dbReference>
<dbReference type="InterPro" id="IPR011041">
    <property type="entry name" value="Quinoprot_gluc/sorb_DH_b-prop"/>
</dbReference>
<keyword evidence="5" id="KW-1185">Reference proteome</keyword>
<dbReference type="Pfam" id="PF22807">
    <property type="entry name" value="TrAA12"/>
    <property type="match status" value="2"/>
</dbReference>
<comment type="caution">
    <text evidence="4">The sequence shown here is derived from an EMBL/GenBank/DDBJ whole genome shotgun (WGS) entry which is preliminary data.</text>
</comment>
<sequence precursor="true">MSRRFRATGLAVAFLLLCPASQASDAIQVDAFVPEPIHVSVDTLPKPFATESAQKRPDVKPVPESPRLQAPAGFKVNEFAKLKDARWLALTPDGEVLCAASKSDKIVLLRDADSDGVAEEQITVIDKDHGARMPFGMAFADGALFVGNTDAVLRYEFNADSLPLSDPQKITDLPGRGYNEHWTRNVVVSPEGDRLFVSVGSRTNADVEEPPRASVLTMNLDGSDRSQYATGLRNPVGLDFHPQTGRLFSTINERDGLGDNLVPDYLTEVVEGEFYGWPYAYLKPENLDPRRVQDGKSERPELAAKTRTPDLLFESHSAALGLAFYDQQQFPEKYRNGAFVAHRGSWNRDTGVGYKIVFVPFDQNGSPKGYYEDFVRGFLTNPEGPVAWARPVGVVVTADGGLLFTDDANGRVYRVTYEE</sequence>
<proteinExistence type="predicted"/>
<evidence type="ECO:0000256" key="2">
    <source>
        <dbReference type="SAM" id="SignalP"/>
    </source>
</evidence>
<dbReference type="AlphaFoldDB" id="A0A5C5UZC2"/>
<keyword evidence="2" id="KW-0732">Signal</keyword>
<dbReference type="RefSeq" id="WP_146568385.1">
    <property type="nucleotide sequence ID" value="NZ_SIHJ01000004.1"/>
</dbReference>
<dbReference type="Proteomes" id="UP000316714">
    <property type="component" value="Unassembled WGS sequence"/>
</dbReference>
<name>A0A5C5UZC2_9BACT</name>
<evidence type="ECO:0000313" key="5">
    <source>
        <dbReference type="Proteomes" id="UP000316714"/>
    </source>
</evidence>